<dbReference type="SUPFAM" id="SSF56672">
    <property type="entry name" value="DNA/RNA polymerases"/>
    <property type="match status" value="1"/>
</dbReference>
<protein>
    <recommendedName>
        <fullName evidence="1">Integrase catalytic domain-containing protein</fullName>
    </recommendedName>
</protein>
<dbReference type="Gene3D" id="3.10.10.10">
    <property type="entry name" value="HIV Type 1 Reverse Transcriptase, subunit A, domain 1"/>
    <property type="match status" value="1"/>
</dbReference>
<dbReference type="PANTHER" id="PTHR47331:SF1">
    <property type="entry name" value="GAG-LIKE PROTEIN"/>
    <property type="match status" value="1"/>
</dbReference>
<organism evidence="2 3">
    <name type="scientific">Loxostege sticticalis</name>
    <name type="common">Beet webworm moth</name>
    <dbReference type="NCBI Taxonomy" id="481309"/>
    <lineage>
        <taxon>Eukaryota</taxon>
        <taxon>Metazoa</taxon>
        <taxon>Ecdysozoa</taxon>
        <taxon>Arthropoda</taxon>
        <taxon>Hexapoda</taxon>
        <taxon>Insecta</taxon>
        <taxon>Pterygota</taxon>
        <taxon>Neoptera</taxon>
        <taxon>Endopterygota</taxon>
        <taxon>Lepidoptera</taxon>
        <taxon>Glossata</taxon>
        <taxon>Ditrysia</taxon>
        <taxon>Pyraloidea</taxon>
        <taxon>Crambidae</taxon>
        <taxon>Pyraustinae</taxon>
        <taxon>Loxostege</taxon>
    </lineage>
</organism>
<dbReference type="Pfam" id="PF05380">
    <property type="entry name" value="Peptidase_A17"/>
    <property type="match status" value="1"/>
</dbReference>
<dbReference type="InterPro" id="IPR012337">
    <property type="entry name" value="RNaseH-like_sf"/>
</dbReference>
<sequence>MENIINLQKELQKAIEKAITNYKKSPKDRITPEYLETRLENLDRDWQSFYTNHSKLYQTWKFDEISSSSYTIDEVYDKTEDSYIFYKSTMKTELNRLLNLEKDKPATFNIVNKGESNSSFVKLPKISIPKFSGNYSEWPTFRDLFVSLVDKNKSLDNVQKLHYLKGQLSGEAEQLIRHIPITEDNYVQCWDLLVKRYNNKKYLANCILKKLFGQRRLNFESASGLKELLDNTSECLSALNNLGVQVSTWDLIIIHIVTFKMDEESRKQWELHISSVDSDTLPTFDQLKEFLESRFRALEFVDTKRYHQITNSQAKSRVLLSTKVSNIQCEYCSQVHKLCFCKEFAKQDYESRREFVVKNRICFNCLGGNHSAYECKSLNTCKICKKRHHSLLHNGGNSSNQETISETTDKINSSGTKHDIVTCLSAGGISKPKQVLLATALVNVESITNNLQVVRALLDQGSQACFITESTVQLLRLKKKPVHGIISGLGENKSVSTKSEVNFTLQSRIDPNFKIPVKAFVLSNITSYLPEKHTGPIEWMELKNLELADPKFNATNKIDLLIGAEVYCRILKEGIKRSPTGSLVAQNTTLGWIISGVVDNVKFKNNEPSNITVMHVQVNEDDILRKFWEIEEQMNRKNILTEEEQRCEEFFKKTTTRSPEGRYIVRLPFREEQPECANHGSRDIAEARFRSLEKRFNRDKDLKEKYTEVINEYLTLDHMRPANDNIKENEATYLPHHAVVRNERTTTKVRVVFNASEKNKKGISLNDTLMIGPTLQADLRHTVLRWRNHPIALIADVVKMYRQILVADDDVKYQRILWRDEPEEEIKEYELRTVTFGTASAPYLAVRALHQVAIDEGREHPHAAENILNNFYMDDLMTGSHSVEEGVELYRQISEILKKGGFKLQKWNSNNNQLITKIEEMESKGERIVEKVKDTRIQDKNESEKEIKLDSTIKILGLTWNRDKDVFQYSVILPPTVAPVTKRTIIADISRLFDPLGWIAPTIITAKIFIQRLWLAGVGWDDKLSTELIEEWNTYRKTLMELTKIKIPRWLGNTSDDVYIELHGFCDASKFAYSAVIYCRIKKTSGEIEVSLLNAKTRVAPIKQVSIPRLELCGAVLLMRLLVETANVLNIHKDRIKAWTDSTIVLGWLNSHPSKWKTFVANRTSEILTNMDSSQWFHVSTKHNPADLASRGASPNILAESELWFCGPEMLRKQFIDYTRPTDLKINLEESVKKIHMVTVPQESMLDRFSSLKKLLRVTAYCRRFLIKRACKSQYLLNKEIEEALQCCIRQAQKEAFSIEYAQLQEKQSLQLKSSLLKSLCPYLDNDNIIRVTGRLQKAQGETTFKHPIVLPNKHHLTKLIIRDAHIKTLHGGPQLMTNYLRSAYWIISGRNLIKQCVRECIVCVRQRANTKTPFMGSLPSVRCSPARPFLHSGVDYAGPINIRTSKGRGHRSYKGYIALFICMSTRAIHLELVSDMTTQAFLAAFRRFVARRGHCANMWSDNGTTFIGANKELQQLTSIQSSIAQELEANGTNWHYIPPHSPNFGGIWEAGVRSTKFHLKRVIGDLTLTFEEMSTLLCQVEACLNSRPISVIHNDDPQELLPLTPGHFLVGEPLMSVPESNYEDSSVSSLSRWQFVQRNLQSFWRRWSQEYLALMMNRYKWNTQIPEPEVGQIVLVKEDDLPPSRWLLGRILEKHPGDDKVTRVVTLRTKSSIIKRPTSKLCTLPIAS</sequence>
<name>A0ABR3HEY4_LOXSC</name>
<dbReference type="InterPro" id="IPR005312">
    <property type="entry name" value="DUF1759"/>
</dbReference>
<dbReference type="InterPro" id="IPR043128">
    <property type="entry name" value="Rev_trsase/Diguanyl_cyclase"/>
</dbReference>
<dbReference type="Gene3D" id="3.30.70.270">
    <property type="match status" value="1"/>
</dbReference>
<dbReference type="InterPro" id="IPR041588">
    <property type="entry name" value="Integrase_H2C2"/>
</dbReference>
<evidence type="ECO:0000313" key="3">
    <source>
        <dbReference type="Proteomes" id="UP001549920"/>
    </source>
</evidence>
<dbReference type="InterPro" id="IPR036397">
    <property type="entry name" value="RNaseH_sf"/>
</dbReference>
<evidence type="ECO:0000259" key="1">
    <source>
        <dbReference type="PROSITE" id="PS50994"/>
    </source>
</evidence>
<dbReference type="Proteomes" id="UP001549920">
    <property type="component" value="Unassembled WGS sequence"/>
</dbReference>
<dbReference type="InterPro" id="IPR040676">
    <property type="entry name" value="DUF5641"/>
</dbReference>
<proteinExistence type="predicted"/>
<dbReference type="InterPro" id="IPR001584">
    <property type="entry name" value="Integrase_cat-core"/>
</dbReference>
<accession>A0ABR3HEY4</accession>
<gene>
    <name evidence="2" type="ORF">ABMA27_007301</name>
</gene>
<dbReference type="Gene3D" id="3.30.420.10">
    <property type="entry name" value="Ribonuclease H-like superfamily/Ribonuclease H"/>
    <property type="match status" value="1"/>
</dbReference>
<dbReference type="Pfam" id="PF17921">
    <property type="entry name" value="Integrase_H2C2"/>
    <property type="match status" value="1"/>
</dbReference>
<dbReference type="Pfam" id="PF03564">
    <property type="entry name" value="DUF1759"/>
    <property type="match status" value="1"/>
</dbReference>
<keyword evidence="3" id="KW-1185">Reference proteome</keyword>
<dbReference type="Gene3D" id="2.40.70.10">
    <property type="entry name" value="Acid Proteases"/>
    <property type="match status" value="1"/>
</dbReference>
<feature type="domain" description="Integrase catalytic" evidence="1">
    <location>
        <begin position="1425"/>
        <end position="1606"/>
    </location>
</feature>
<comment type="caution">
    <text evidence="2">The sequence shown here is derived from an EMBL/GenBank/DDBJ whole genome shotgun (WGS) entry which is preliminary data.</text>
</comment>
<dbReference type="SUPFAM" id="SSF53098">
    <property type="entry name" value="Ribonuclease H-like"/>
    <property type="match status" value="1"/>
</dbReference>
<dbReference type="PROSITE" id="PS50994">
    <property type="entry name" value="INTEGRASE"/>
    <property type="match status" value="1"/>
</dbReference>
<dbReference type="PANTHER" id="PTHR47331">
    <property type="entry name" value="PHD-TYPE DOMAIN-CONTAINING PROTEIN"/>
    <property type="match status" value="1"/>
</dbReference>
<dbReference type="InterPro" id="IPR008042">
    <property type="entry name" value="Retrotrans_Pao"/>
</dbReference>
<dbReference type="InterPro" id="IPR043502">
    <property type="entry name" value="DNA/RNA_pol_sf"/>
</dbReference>
<dbReference type="EMBL" id="JBEUOH010000020">
    <property type="protein sequence ID" value="KAL0868979.1"/>
    <property type="molecule type" value="Genomic_DNA"/>
</dbReference>
<reference evidence="2 3" key="1">
    <citation type="submission" date="2024-06" db="EMBL/GenBank/DDBJ databases">
        <title>A chromosome-level genome assembly of beet webworm, Loxostege sticticalis.</title>
        <authorList>
            <person name="Zhang Y."/>
        </authorList>
    </citation>
    <scope>NUCLEOTIDE SEQUENCE [LARGE SCALE GENOMIC DNA]</scope>
    <source>
        <strain evidence="2">AQ026</strain>
        <tissue evidence="2">Whole body</tissue>
    </source>
</reference>
<evidence type="ECO:0000313" key="2">
    <source>
        <dbReference type="EMBL" id="KAL0868979.1"/>
    </source>
</evidence>
<dbReference type="Pfam" id="PF18701">
    <property type="entry name" value="DUF5641"/>
    <property type="match status" value="1"/>
</dbReference>
<dbReference type="InterPro" id="IPR021109">
    <property type="entry name" value="Peptidase_aspartic_dom_sf"/>
</dbReference>